<dbReference type="EMBL" id="JAPCWZ010000001">
    <property type="protein sequence ID" value="KAK8880314.1"/>
    <property type="molecule type" value="Genomic_DNA"/>
</dbReference>
<evidence type="ECO:0000256" key="4">
    <source>
        <dbReference type="ARBA" id="ARBA00023136"/>
    </source>
</evidence>
<feature type="transmembrane region" description="Helical" evidence="6">
    <location>
        <begin position="438"/>
        <end position="460"/>
    </location>
</feature>
<keyword evidence="8" id="KW-1185">Reference proteome</keyword>
<feature type="transmembrane region" description="Helical" evidence="6">
    <location>
        <begin position="389"/>
        <end position="417"/>
    </location>
</feature>
<feature type="transmembrane region" description="Helical" evidence="6">
    <location>
        <begin position="244"/>
        <end position="265"/>
    </location>
</feature>
<comment type="subcellular location">
    <subcellularLocation>
        <location evidence="1">Membrane</location>
        <topology evidence="1">Multi-pass membrane protein</topology>
    </subcellularLocation>
</comment>
<feature type="transmembrane region" description="Helical" evidence="6">
    <location>
        <begin position="480"/>
        <end position="502"/>
    </location>
</feature>
<gene>
    <name evidence="7" type="ORF">PGQ11_001608</name>
</gene>
<keyword evidence="3 6" id="KW-1133">Transmembrane helix</keyword>
<proteinExistence type="predicted"/>
<evidence type="ECO:0000256" key="5">
    <source>
        <dbReference type="SAM" id="MobiDB-lite"/>
    </source>
</evidence>
<feature type="transmembrane region" description="Helical" evidence="6">
    <location>
        <begin position="54"/>
        <end position="73"/>
    </location>
</feature>
<evidence type="ECO:0000256" key="6">
    <source>
        <dbReference type="SAM" id="Phobius"/>
    </source>
</evidence>
<feature type="transmembrane region" description="Helical" evidence="6">
    <location>
        <begin position="185"/>
        <end position="203"/>
    </location>
</feature>
<name>A0ABR2JNS8_9PEZI</name>
<dbReference type="PANTHER" id="PTHR23507">
    <property type="entry name" value="ZGC:174356"/>
    <property type="match status" value="1"/>
</dbReference>
<evidence type="ECO:0000256" key="2">
    <source>
        <dbReference type="ARBA" id="ARBA00022692"/>
    </source>
</evidence>
<evidence type="ECO:0000256" key="3">
    <source>
        <dbReference type="ARBA" id="ARBA00022989"/>
    </source>
</evidence>
<dbReference type="SUPFAM" id="SSF103473">
    <property type="entry name" value="MFS general substrate transporter"/>
    <property type="match status" value="1"/>
</dbReference>
<protein>
    <submittedName>
        <fullName evidence="7">MFS transporter</fullName>
    </submittedName>
</protein>
<feature type="transmembrane region" description="Helical" evidence="6">
    <location>
        <begin position="215"/>
        <end position="238"/>
    </location>
</feature>
<reference evidence="7 8" key="1">
    <citation type="journal article" date="2024" name="IMA Fungus">
        <title>Apiospora arundinis, a panoply of carbohydrate-active enzymes and secondary metabolites.</title>
        <authorList>
            <person name="Sorensen T."/>
            <person name="Petersen C."/>
            <person name="Muurmann A.T."/>
            <person name="Christiansen J.V."/>
            <person name="Brundto M.L."/>
            <person name="Overgaard C.K."/>
            <person name="Boysen A.T."/>
            <person name="Wollenberg R.D."/>
            <person name="Larsen T.O."/>
            <person name="Sorensen J.L."/>
            <person name="Nielsen K.L."/>
            <person name="Sondergaard T.E."/>
        </authorList>
    </citation>
    <scope>NUCLEOTIDE SEQUENCE [LARGE SCALE GENOMIC DNA]</scope>
    <source>
        <strain evidence="7 8">AAU 773</strain>
    </source>
</reference>
<keyword evidence="4 6" id="KW-0472">Membrane</keyword>
<keyword evidence="2 6" id="KW-0812">Transmembrane</keyword>
<evidence type="ECO:0000313" key="7">
    <source>
        <dbReference type="EMBL" id="KAK8880314.1"/>
    </source>
</evidence>
<dbReference type="Gene3D" id="1.20.1250.20">
    <property type="entry name" value="MFS general substrate transporter like domains"/>
    <property type="match status" value="2"/>
</dbReference>
<evidence type="ECO:0000313" key="8">
    <source>
        <dbReference type="Proteomes" id="UP001390339"/>
    </source>
</evidence>
<feature type="transmembrane region" description="Helical" evidence="6">
    <location>
        <begin position="149"/>
        <end position="173"/>
    </location>
</feature>
<feature type="region of interest" description="Disordered" evidence="5">
    <location>
        <begin position="1"/>
        <end position="46"/>
    </location>
</feature>
<organism evidence="7 8">
    <name type="scientific">Apiospora arundinis</name>
    <dbReference type="NCBI Taxonomy" id="335852"/>
    <lineage>
        <taxon>Eukaryota</taxon>
        <taxon>Fungi</taxon>
        <taxon>Dikarya</taxon>
        <taxon>Ascomycota</taxon>
        <taxon>Pezizomycotina</taxon>
        <taxon>Sordariomycetes</taxon>
        <taxon>Xylariomycetidae</taxon>
        <taxon>Amphisphaeriales</taxon>
        <taxon>Apiosporaceae</taxon>
        <taxon>Apiospora</taxon>
    </lineage>
</organism>
<dbReference type="InterPro" id="IPR036259">
    <property type="entry name" value="MFS_trans_sf"/>
</dbReference>
<dbReference type="CDD" id="cd06174">
    <property type="entry name" value="MFS"/>
    <property type="match status" value="1"/>
</dbReference>
<dbReference type="PANTHER" id="PTHR23507:SF1">
    <property type="entry name" value="FI18259P1-RELATED"/>
    <property type="match status" value="1"/>
</dbReference>
<comment type="caution">
    <text evidence="7">The sequence shown here is derived from an EMBL/GenBank/DDBJ whole genome shotgun (WGS) entry which is preliminary data.</text>
</comment>
<sequence>MRTQCRTAAPEPTETAPLIQGGGPIETPTAPTGSDSGSDSDDESGWTKNAARTATLATVFLVLYAFADVARYIAVVRLLELGICREEYLRNGADIIGHDDFIPEYLCKSPQIQERLAHLRGYLASLEAILGLLLTLPYGLVVDRLGERLIAGVNVVGYMLSCAWLALVCYYWTAFPIWVAVLSPLFRLIGGGVPTYTSVIYAITANHVPSPNRSLVFFIFTGGQIVGTIVPILITAWFLDQELLFAPILLSLPLGILCLISLVLIRPKVAIEEGLASGTEPSGDANTVNGTLRHSWGIITQLCKDRKVLLLLAAVPLAKLNTPMTELTFQYIPEKFDMSVAAASRVLSIKSFESLVLMVVILPVTQKVAQLKFHLSSFTIDLYITQYSFLIQCVGCILMAFAQAFYLFILGLLLFSIGSSTRPALQSVITDLVSPQHVAVLYTIIAVADGAGSAAGALLLNRAFAMVIRWNNELYLGLPFLIGAICCVVGIAGTVYVGYNAVTRPERGLH</sequence>
<dbReference type="Proteomes" id="UP001390339">
    <property type="component" value="Unassembled WGS sequence"/>
</dbReference>
<accession>A0ABR2JNS8</accession>
<dbReference type="Pfam" id="PF07690">
    <property type="entry name" value="MFS_1"/>
    <property type="match status" value="1"/>
</dbReference>
<dbReference type="InterPro" id="IPR011701">
    <property type="entry name" value="MFS"/>
</dbReference>
<evidence type="ECO:0000256" key="1">
    <source>
        <dbReference type="ARBA" id="ARBA00004141"/>
    </source>
</evidence>
<feature type="transmembrane region" description="Helical" evidence="6">
    <location>
        <begin position="122"/>
        <end position="142"/>
    </location>
</feature>